<feature type="compositionally biased region" description="Basic residues" evidence="1">
    <location>
        <begin position="916"/>
        <end position="932"/>
    </location>
</feature>
<dbReference type="EMBL" id="WIGM01000077">
    <property type="protein sequence ID" value="KAF6842256.1"/>
    <property type="molecule type" value="Genomic_DNA"/>
</dbReference>
<reference evidence="2" key="1">
    <citation type="journal article" date="2020" name="Phytopathology">
        <title>Genome Sequence Resources of Colletotrichum truncatum, C. plurivorum, C. musicola, and C. sojae: Four Species Pathogenic to Soybean (Glycine max).</title>
        <authorList>
            <person name="Rogerio F."/>
            <person name="Boufleur T.R."/>
            <person name="Ciampi-Guillardi M."/>
            <person name="Sukno S.A."/>
            <person name="Thon M.R."/>
            <person name="Massola Junior N.S."/>
            <person name="Baroncelli R."/>
        </authorList>
    </citation>
    <scope>NUCLEOTIDE SEQUENCE</scope>
    <source>
        <strain evidence="2">LFN0074</strain>
    </source>
</reference>
<dbReference type="Proteomes" id="UP000639643">
    <property type="component" value="Unassembled WGS sequence"/>
</dbReference>
<feature type="compositionally biased region" description="Basic and acidic residues" evidence="1">
    <location>
        <begin position="1161"/>
        <end position="1188"/>
    </location>
</feature>
<feature type="compositionally biased region" description="Polar residues" evidence="1">
    <location>
        <begin position="536"/>
        <end position="555"/>
    </location>
</feature>
<feature type="compositionally biased region" description="Polar residues" evidence="1">
    <location>
        <begin position="457"/>
        <end position="487"/>
    </location>
</feature>
<accession>A0A8H6U6T7</accession>
<feature type="compositionally biased region" description="Low complexity" evidence="1">
    <location>
        <begin position="122"/>
        <end position="132"/>
    </location>
</feature>
<feature type="compositionally biased region" description="Polar residues" evidence="1">
    <location>
        <begin position="1008"/>
        <end position="1017"/>
    </location>
</feature>
<dbReference type="OrthoDB" id="10252009at2759"/>
<feature type="region of interest" description="Disordered" evidence="1">
    <location>
        <begin position="454"/>
        <end position="629"/>
    </location>
</feature>
<feature type="compositionally biased region" description="Low complexity" evidence="1">
    <location>
        <begin position="936"/>
        <end position="954"/>
    </location>
</feature>
<feature type="region of interest" description="Disordered" evidence="1">
    <location>
        <begin position="1161"/>
        <end position="1271"/>
    </location>
</feature>
<protein>
    <submittedName>
        <fullName evidence="2">Uncharacterized protein</fullName>
    </submittedName>
</protein>
<proteinExistence type="predicted"/>
<feature type="compositionally biased region" description="Basic and acidic residues" evidence="1">
    <location>
        <begin position="71"/>
        <end position="89"/>
    </location>
</feature>
<evidence type="ECO:0000313" key="3">
    <source>
        <dbReference type="Proteomes" id="UP000639643"/>
    </source>
</evidence>
<name>A0A8H6U6T7_9PEZI</name>
<feature type="compositionally biased region" description="Polar residues" evidence="1">
    <location>
        <begin position="104"/>
        <end position="114"/>
    </location>
</feature>
<organism evidence="2 3">
    <name type="scientific">Colletotrichum musicola</name>
    <dbReference type="NCBI Taxonomy" id="2175873"/>
    <lineage>
        <taxon>Eukaryota</taxon>
        <taxon>Fungi</taxon>
        <taxon>Dikarya</taxon>
        <taxon>Ascomycota</taxon>
        <taxon>Pezizomycotina</taxon>
        <taxon>Sordariomycetes</taxon>
        <taxon>Hypocreomycetidae</taxon>
        <taxon>Glomerellales</taxon>
        <taxon>Glomerellaceae</taxon>
        <taxon>Colletotrichum</taxon>
        <taxon>Colletotrichum orchidearum species complex</taxon>
    </lineage>
</organism>
<feature type="compositionally biased region" description="Polar residues" evidence="1">
    <location>
        <begin position="722"/>
        <end position="753"/>
    </location>
</feature>
<feature type="region of interest" description="Disordered" evidence="1">
    <location>
        <begin position="695"/>
        <end position="780"/>
    </location>
</feature>
<evidence type="ECO:0000313" key="2">
    <source>
        <dbReference type="EMBL" id="KAF6842256.1"/>
    </source>
</evidence>
<gene>
    <name evidence="2" type="ORF">CMUS01_03255</name>
</gene>
<sequence length="1305" mass="142368">MDEDEPRGQGRQLWQSTLGDQPGQYTELPAHGVERPAFTIPDPIYDPELARHCAFPSIPLDQHPGPCEVFEAERARRQSAPKHSEDEHITSSANHSDQSDQDDNTQLVPISAETQEGEENESSPGPGAPGNEFISCGPKRGESFKEFSLAVTNDLDWASPEPEEQPKPQEKVLGTSMFAVSQEVSWSELSTGVKWVLIATACQSRPFSLATQLLRLTSGQCNSFVQNYIRYSDADALWSKKVEQMPGSDLLQYSRGDHLSTDQSGNLNRPALPTDLITEHDLDRARAFLIKIRREDLCQPLSDWREYSDSVQGIDCLEHPYYFLECPGINCGVGEHSIDCPLPTWTSTSNLVSPESQHENRQTQADTGLPSTLVAASKLAIILELEKLRKLSDLHPSGAPDKQRKWKVGLILLKWLLENNPEEKMEYDKYARMSMGGNKRLGYNQSSLEHPARLNHFGSQRGTSEVDTRSSTWDEISTPNRWHTQAAQKAVEERQTGSHGLHSFADPRAARDDGASHSHRPASSHQPSFLLPPPQASLNPFTNNDAMRNGNQQNMPIGFQHHGRFAGVPAHPQHYGPYTAHTQHRQCVPTNGQHTGNFMMPPPQNVPMGLQYPAHTQHYGPHTEPTRQYQPTDRQYPGNFMMPAQQQVPMGLQHPVHSQHYRPYTGPPQQYVSTDRRYFGHCMGPVPQNVPTSFQHRGSPVNPAQHSIPTGLQHHGNLAKPAQQNMPTDLQQRSTLAETPKQSVSTELHQSGSPIALDPASQLATSPEKRRCSPKPPYVSMADDLEDDGPGIFISVAARHAHNVLAINSGDNRVPKCLEPYLAHPPANLSTGQSSKPKSHKVSATRGKLPQKPLAQGAKEVIVIDNDDTDNDDNPALGEPSRRGAGADYPAILANKSAKPNRKRPAEESDEDYQPRVKKPRKSNPQKPIVKKKAAEAQGGQAQIQTTGGAAEQQPSTSGLLTQPVKRGRGRPRKYPRDEELAAQAHVSQQGGNPAPVGPKTAPKRTTAKGQKNASSHTEADLESSATESSGAFGDMAGSIRPTAPKPVKLASEYDVETSTTAAKISSLKVAPTNDGAASADAPSSLSATQEPDSHSPVASQSMQTHATLAFDDSLATISDPISASVSGQYAKQIAGQNAMNGHVRSPRCETYDEFWKKHENGKKLMDEATSRGAEARKTMQGPKEFRSESNTSRQVSGDSPEAPPATAPNWPNHDSLIRQTATAAATQRVPGPHSGQHPVQEGVGAHNSVGSVSNASASEKPSLPGLNRLAPIRCPSYMETIEKQIEAEKRAAAEAEKNLKTPSN</sequence>
<feature type="compositionally biased region" description="Low complexity" evidence="1">
    <location>
        <begin position="1077"/>
        <end position="1088"/>
    </location>
</feature>
<feature type="compositionally biased region" description="Polar residues" evidence="1">
    <location>
        <begin position="695"/>
        <end position="710"/>
    </location>
</feature>
<feature type="region of interest" description="Disordered" evidence="1">
    <location>
        <begin position="1"/>
        <end position="44"/>
    </location>
</feature>
<comment type="caution">
    <text evidence="2">The sequence shown here is derived from an EMBL/GenBank/DDBJ whole genome shotgun (WGS) entry which is preliminary data.</text>
</comment>
<evidence type="ECO:0000256" key="1">
    <source>
        <dbReference type="SAM" id="MobiDB-lite"/>
    </source>
</evidence>
<feature type="region of interest" description="Disordered" evidence="1">
    <location>
        <begin position="825"/>
        <end position="1105"/>
    </location>
</feature>
<feature type="compositionally biased region" description="Low complexity" evidence="1">
    <location>
        <begin position="1248"/>
        <end position="1259"/>
    </location>
</feature>
<keyword evidence="3" id="KW-1185">Reference proteome</keyword>
<feature type="region of interest" description="Disordered" evidence="1">
    <location>
        <begin position="56"/>
        <end position="136"/>
    </location>
</feature>
<feature type="compositionally biased region" description="Polar residues" evidence="1">
    <location>
        <begin position="1189"/>
        <end position="1198"/>
    </location>
</feature>